<comment type="similarity">
    <text evidence="2">Belongs to the pantothenate synthetase family.</text>
</comment>
<dbReference type="Gene3D" id="3.30.1300.10">
    <property type="entry name" value="Pantoate-beta-alanine ligase, C-terminal domain"/>
    <property type="match status" value="1"/>
</dbReference>
<dbReference type="Gene3D" id="3.40.50.620">
    <property type="entry name" value="HUPs"/>
    <property type="match status" value="1"/>
</dbReference>
<keyword evidence="7" id="KW-0547">Nucleotide-binding</keyword>
<dbReference type="SUPFAM" id="SSF52374">
    <property type="entry name" value="Nucleotidylyl transferase"/>
    <property type="match status" value="1"/>
</dbReference>
<dbReference type="PANTHER" id="PTHR21299:SF1">
    <property type="entry name" value="PANTOATE--BETA-ALANINE LIGASE"/>
    <property type="match status" value="1"/>
</dbReference>
<evidence type="ECO:0000313" key="12">
    <source>
        <dbReference type="EMBL" id="KAF2103520.1"/>
    </source>
</evidence>
<evidence type="ECO:0000313" key="13">
    <source>
        <dbReference type="Proteomes" id="UP000799772"/>
    </source>
</evidence>
<comment type="pathway">
    <text evidence="1">Cofactor biosynthesis; (R)-pantothenate biosynthesis; (R)-pantothenate from (R)-pantoate and beta-alanine: step 1/1.</text>
</comment>
<dbReference type="HAMAP" id="MF_00158">
    <property type="entry name" value="PanC"/>
    <property type="match status" value="1"/>
</dbReference>
<dbReference type="NCBIfam" id="TIGR00018">
    <property type="entry name" value="panC"/>
    <property type="match status" value="1"/>
</dbReference>
<dbReference type="FunFam" id="3.30.1300.10:FF:000002">
    <property type="entry name" value="Pantoate--beta-alanine ligase"/>
    <property type="match status" value="1"/>
</dbReference>
<name>A0A9P4IL41_9PEZI</name>
<dbReference type="InterPro" id="IPR042176">
    <property type="entry name" value="Pantoate_ligase_C"/>
</dbReference>
<dbReference type="Pfam" id="PF02569">
    <property type="entry name" value="Pantoate_ligase"/>
    <property type="match status" value="1"/>
</dbReference>
<evidence type="ECO:0000256" key="1">
    <source>
        <dbReference type="ARBA" id="ARBA00004990"/>
    </source>
</evidence>
<keyword evidence="6" id="KW-0566">Pantothenate biosynthesis</keyword>
<evidence type="ECO:0000256" key="8">
    <source>
        <dbReference type="ARBA" id="ARBA00022840"/>
    </source>
</evidence>
<sequence length="304" mass="33478">MGALHDGHLSLMRQAAQENSDVFVSIYVNPTQFGVNEDLSSYPRTWDTDVAMLAELDRELAASDSGRISAIFAPTTKTMYPTLPPSSEVDGQGSFVLITPVGSVLEGASRPVFFRGVATVCMKLFNIVQPERAYFGQKDVQQTVVIRRMVQDFHLPMDIRIGVTRRELGGLAMSSRNVYLGARRRAVATVLSQALMRAEEQYHNGKRSRGDILWAANDIANSKMLEQDELPPSKRARFEVDYISLADPDSLEELEDVDETRGAILSGAIKMMPLEEPQDGEDCGLGGGTGTVRLIDNIILKPTK</sequence>
<evidence type="ECO:0000256" key="11">
    <source>
        <dbReference type="ARBA" id="ARBA00048258"/>
    </source>
</evidence>
<dbReference type="InterPro" id="IPR014729">
    <property type="entry name" value="Rossmann-like_a/b/a_fold"/>
</dbReference>
<organism evidence="12 13">
    <name type="scientific">Rhizodiscina lignyota</name>
    <dbReference type="NCBI Taxonomy" id="1504668"/>
    <lineage>
        <taxon>Eukaryota</taxon>
        <taxon>Fungi</taxon>
        <taxon>Dikarya</taxon>
        <taxon>Ascomycota</taxon>
        <taxon>Pezizomycotina</taxon>
        <taxon>Dothideomycetes</taxon>
        <taxon>Pleosporomycetidae</taxon>
        <taxon>Aulographales</taxon>
        <taxon>Rhizodiscinaceae</taxon>
        <taxon>Rhizodiscina</taxon>
    </lineage>
</organism>
<evidence type="ECO:0000256" key="3">
    <source>
        <dbReference type="ARBA" id="ARBA00012219"/>
    </source>
</evidence>
<proteinExistence type="inferred from homology"/>
<dbReference type="AlphaFoldDB" id="A0A9P4IL41"/>
<dbReference type="EMBL" id="ML978122">
    <property type="protein sequence ID" value="KAF2103520.1"/>
    <property type="molecule type" value="Genomic_DNA"/>
</dbReference>
<comment type="caution">
    <text evidence="12">The sequence shown here is derived from an EMBL/GenBank/DDBJ whole genome shotgun (WGS) entry which is preliminary data.</text>
</comment>
<dbReference type="GO" id="GO:0004592">
    <property type="term" value="F:pantoate-beta-alanine ligase activity"/>
    <property type="evidence" value="ECO:0007669"/>
    <property type="project" value="UniProtKB-EC"/>
</dbReference>
<dbReference type="GO" id="GO:0015940">
    <property type="term" value="P:pantothenate biosynthetic process"/>
    <property type="evidence" value="ECO:0007669"/>
    <property type="project" value="UniProtKB-KW"/>
</dbReference>
<evidence type="ECO:0000256" key="7">
    <source>
        <dbReference type="ARBA" id="ARBA00022741"/>
    </source>
</evidence>
<dbReference type="OrthoDB" id="2020436at2759"/>
<dbReference type="GO" id="GO:0005524">
    <property type="term" value="F:ATP binding"/>
    <property type="evidence" value="ECO:0007669"/>
    <property type="project" value="UniProtKB-KW"/>
</dbReference>
<accession>A0A9P4IL41</accession>
<evidence type="ECO:0000256" key="5">
    <source>
        <dbReference type="ARBA" id="ARBA00022598"/>
    </source>
</evidence>
<evidence type="ECO:0000256" key="2">
    <source>
        <dbReference type="ARBA" id="ARBA00009256"/>
    </source>
</evidence>
<keyword evidence="5 12" id="KW-0436">Ligase</keyword>
<evidence type="ECO:0000256" key="10">
    <source>
        <dbReference type="ARBA" id="ARBA00032806"/>
    </source>
</evidence>
<gene>
    <name evidence="12" type="ORF">NA57DRAFT_72495</name>
</gene>
<comment type="catalytic activity">
    <reaction evidence="11">
        <text>(R)-pantoate + beta-alanine + ATP = (R)-pantothenate + AMP + diphosphate + H(+)</text>
        <dbReference type="Rhea" id="RHEA:10912"/>
        <dbReference type="ChEBI" id="CHEBI:15378"/>
        <dbReference type="ChEBI" id="CHEBI:15980"/>
        <dbReference type="ChEBI" id="CHEBI:29032"/>
        <dbReference type="ChEBI" id="CHEBI:30616"/>
        <dbReference type="ChEBI" id="CHEBI:33019"/>
        <dbReference type="ChEBI" id="CHEBI:57966"/>
        <dbReference type="ChEBI" id="CHEBI:456215"/>
        <dbReference type="EC" id="6.3.2.1"/>
    </reaction>
</comment>
<dbReference type="Proteomes" id="UP000799772">
    <property type="component" value="Unassembled WGS sequence"/>
</dbReference>
<dbReference type="PANTHER" id="PTHR21299">
    <property type="entry name" value="CYTIDYLATE KINASE/PANTOATE-BETA-ALANINE LIGASE"/>
    <property type="match status" value="1"/>
</dbReference>
<dbReference type="EC" id="6.3.2.1" evidence="3"/>
<protein>
    <recommendedName>
        <fullName evidence="4">Pantoate--beta-alanine ligase</fullName>
        <ecNumber evidence="3">6.3.2.1</ecNumber>
    </recommendedName>
    <alternativeName>
        <fullName evidence="10">Pantoate-activating enzyme</fullName>
    </alternativeName>
    <alternativeName>
        <fullName evidence="9">Pantothenate synthetase</fullName>
    </alternativeName>
</protein>
<evidence type="ECO:0000256" key="6">
    <source>
        <dbReference type="ARBA" id="ARBA00022655"/>
    </source>
</evidence>
<reference evidence="12" key="1">
    <citation type="journal article" date="2020" name="Stud. Mycol.">
        <title>101 Dothideomycetes genomes: a test case for predicting lifestyles and emergence of pathogens.</title>
        <authorList>
            <person name="Haridas S."/>
            <person name="Albert R."/>
            <person name="Binder M."/>
            <person name="Bloem J."/>
            <person name="Labutti K."/>
            <person name="Salamov A."/>
            <person name="Andreopoulos B."/>
            <person name="Baker S."/>
            <person name="Barry K."/>
            <person name="Bills G."/>
            <person name="Bluhm B."/>
            <person name="Cannon C."/>
            <person name="Castanera R."/>
            <person name="Culley D."/>
            <person name="Daum C."/>
            <person name="Ezra D."/>
            <person name="Gonzalez J."/>
            <person name="Henrissat B."/>
            <person name="Kuo A."/>
            <person name="Liang C."/>
            <person name="Lipzen A."/>
            <person name="Lutzoni F."/>
            <person name="Magnuson J."/>
            <person name="Mondo S."/>
            <person name="Nolan M."/>
            <person name="Ohm R."/>
            <person name="Pangilinan J."/>
            <person name="Park H.-J."/>
            <person name="Ramirez L."/>
            <person name="Alfaro M."/>
            <person name="Sun H."/>
            <person name="Tritt A."/>
            <person name="Yoshinaga Y."/>
            <person name="Zwiers L.-H."/>
            <person name="Turgeon B."/>
            <person name="Goodwin S."/>
            <person name="Spatafora J."/>
            <person name="Crous P."/>
            <person name="Grigoriev I."/>
        </authorList>
    </citation>
    <scope>NUCLEOTIDE SEQUENCE</scope>
    <source>
        <strain evidence="12">CBS 133067</strain>
    </source>
</reference>
<dbReference type="InterPro" id="IPR003721">
    <property type="entry name" value="Pantoate_ligase"/>
</dbReference>
<keyword evidence="8" id="KW-0067">ATP-binding</keyword>
<evidence type="ECO:0000256" key="9">
    <source>
        <dbReference type="ARBA" id="ARBA00029902"/>
    </source>
</evidence>
<keyword evidence="13" id="KW-1185">Reference proteome</keyword>
<evidence type="ECO:0000256" key="4">
    <source>
        <dbReference type="ARBA" id="ARBA00015647"/>
    </source>
</evidence>